<organism evidence="3 4">
    <name type="scientific">Bacteroides clarus YIT 12056</name>
    <dbReference type="NCBI Taxonomy" id="762984"/>
    <lineage>
        <taxon>Bacteria</taxon>
        <taxon>Pseudomonadati</taxon>
        <taxon>Bacteroidota</taxon>
        <taxon>Bacteroidia</taxon>
        <taxon>Bacteroidales</taxon>
        <taxon>Bacteroidaceae</taxon>
        <taxon>Bacteroides</taxon>
    </lineage>
</organism>
<comment type="caution">
    <text evidence="3">The sequence shown here is derived from an EMBL/GenBank/DDBJ whole genome shotgun (WGS) entry which is preliminary data.</text>
</comment>
<proteinExistence type="predicted"/>
<keyword evidence="4" id="KW-1185">Reference proteome</keyword>
<feature type="chain" id="PRO_5047394566" description="Putative auto-transporter adhesin head GIN domain-containing protein" evidence="1">
    <location>
        <begin position="22"/>
        <end position="289"/>
    </location>
</feature>
<evidence type="ECO:0000313" key="4">
    <source>
        <dbReference type="Proteomes" id="UP000010321"/>
    </source>
</evidence>
<evidence type="ECO:0000313" key="3">
    <source>
        <dbReference type="EMBL" id="EGF55096.1"/>
    </source>
</evidence>
<dbReference type="Proteomes" id="UP000010321">
    <property type="component" value="Unassembled WGS sequence"/>
</dbReference>
<protein>
    <recommendedName>
        <fullName evidence="2">Putative auto-transporter adhesin head GIN domain-containing protein</fullName>
    </recommendedName>
</protein>
<feature type="signal peptide" evidence="1">
    <location>
        <begin position="1"/>
        <end position="21"/>
    </location>
</feature>
<accession>A0ABN0CT07</accession>
<evidence type="ECO:0000256" key="1">
    <source>
        <dbReference type="SAM" id="SignalP"/>
    </source>
</evidence>
<dbReference type="PANTHER" id="PTHR39200">
    <property type="entry name" value="HYPOTHETICAL EXPORTED PROTEIN"/>
    <property type="match status" value="1"/>
</dbReference>
<name>A0ABN0CT07_9BACE</name>
<dbReference type="InterPro" id="IPR021255">
    <property type="entry name" value="DUF2807"/>
</dbReference>
<keyword evidence="1" id="KW-0732">Signal</keyword>
<dbReference type="PROSITE" id="PS51257">
    <property type="entry name" value="PROKAR_LIPOPROTEIN"/>
    <property type="match status" value="1"/>
</dbReference>
<dbReference type="PANTHER" id="PTHR39200:SF1">
    <property type="entry name" value="AUTO-TRANSPORTER ADHESIN HEAD GIN DOMAIN-CONTAINING PROTEIN-RELATED"/>
    <property type="match status" value="1"/>
</dbReference>
<gene>
    <name evidence="3" type="ORF">HMPREF9445_00060</name>
</gene>
<dbReference type="Pfam" id="PF10988">
    <property type="entry name" value="DUF2807"/>
    <property type="match status" value="1"/>
</dbReference>
<dbReference type="EMBL" id="AFBM01000001">
    <property type="protein sequence ID" value="EGF55096.1"/>
    <property type="molecule type" value="Genomic_DNA"/>
</dbReference>
<feature type="domain" description="Putative auto-transporter adhesin head GIN" evidence="2">
    <location>
        <begin position="165"/>
        <end position="277"/>
    </location>
</feature>
<sequence length="289" mass="30043">MSMKTLATIIAFSIFTLSVTACSHNHTYSSGLFGGKTIKASKNYVTKNIKVDNFTGLNLAGSPDVTYTQKAGKPTVEVYTSDNIVDLLDINVVNNTLNIKFKKGVNVSYNKLEIRISSETLNNISVAGSGNVTLANGLKTNQLKMSVAGSGDINANNIACTNELSISIAGSGDIQGSNIICTNLKTSVAGSGDLKLNNVSATDTEASVAGSGTAILTGTTQEASYRVAGSGDLFASDLQAKRVSASVSGSGDIKCHATDFLKARTSGSGDIGYKGNPELDFPKKGLYKL</sequence>
<dbReference type="Gene3D" id="2.160.20.120">
    <property type="match status" value="1"/>
</dbReference>
<reference evidence="3 4" key="1">
    <citation type="submission" date="2011-02" db="EMBL/GenBank/DDBJ databases">
        <authorList>
            <person name="Weinstock G."/>
            <person name="Sodergren E."/>
            <person name="Clifton S."/>
            <person name="Fulton L."/>
            <person name="Fulton B."/>
            <person name="Courtney L."/>
            <person name="Fronick C."/>
            <person name="Harrison M."/>
            <person name="Strong C."/>
            <person name="Farmer C."/>
            <person name="Delahaunty K."/>
            <person name="Markovic C."/>
            <person name="Hall O."/>
            <person name="Minx P."/>
            <person name="Tomlinson C."/>
            <person name="Mitreva M."/>
            <person name="Hou S."/>
            <person name="Chen J."/>
            <person name="Wollam A."/>
            <person name="Pepin K.H."/>
            <person name="Johnson M."/>
            <person name="Bhonagiri V."/>
            <person name="Zhang X."/>
            <person name="Suruliraj S."/>
            <person name="Warren W."/>
            <person name="Chinwalla A."/>
            <person name="Mardis E.R."/>
            <person name="Wilson R.K."/>
        </authorList>
    </citation>
    <scope>NUCLEOTIDE SEQUENCE [LARGE SCALE GENOMIC DNA]</scope>
    <source>
        <strain evidence="3 4">YIT 12056</strain>
    </source>
</reference>
<evidence type="ECO:0000259" key="2">
    <source>
        <dbReference type="Pfam" id="PF10988"/>
    </source>
</evidence>